<evidence type="ECO:0000313" key="1">
    <source>
        <dbReference type="EMBL" id="VDN51272.1"/>
    </source>
</evidence>
<dbReference type="Proteomes" id="UP000274756">
    <property type="component" value="Unassembled WGS sequence"/>
</dbReference>
<reference evidence="1 3" key="2">
    <citation type="submission" date="2018-11" db="EMBL/GenBank/DDBJ databases">
        <authorList>
            <consortium name="Pathogen Informatics"/>
        </authorList>
    </citation>
    <scope>NUCLEOTIDE SEQUENCE [LARGE SCALE GENOMIC DNA]</scope>
</reference>
<proteinExistence type="predicted"/>
<reference evidence="4" key="1">
    <citation type="submission" date="2017-02" db="UniProtKB">
        <authorList>
            <consortium name="WormBaseParasite"/>
        </authorList>
    </citation>
    <scope>IDENTIFICATION</scope>
</reference>
<evidence type="ECO:0000313" key="4">
    <source>
        <dbReference type="WBParaSite" id="DME_0000634801-mRNA-1"/>
    </source>
</evidence>
<dbReference type="Proteomes" id="UP000038040">
    <property type="component" value="Unplaced"/>
</dbReference>
<keyword evidence="3" id="KW-1185">Reference proteome</keyword>
<evidence type="ECO:0000313" key="3">
    <source>
        <dbReference type="Proteomes" id="UP000274756"/>
    </source>
</evidence>
<sequence>MLHLERARSFLLYIFVNGDISVNTFRFGRITMPHENLLKNSLVGRFGLNVVALI</sequence>
<dbReference type="AlphaFoldDB" id="A0A0N4UFW0"/>
<protein>
    <submittedName>
        <fullName evidence="1 4">Uncharacterized protein</fullName>
    </submittedName>
</protein>
<gene>
    <name evidence="1" type="ORF">DME_LOCUS1245</name>
</gene>
<evidence type="ECO:0000313" key="2">
    <source>
        <dbReference type="Proteomes" id="UP000038040"/>
    </source>
</evidence>
<dbReference type="WBParaSite" id="DME_0000634801-mRNA-1">
    <property type="protein sequence ID" value="DME_0000634801-mRNA-1"/>
    <property type="gene ID" value="DME_0000634801"/>
</dbReference>
<organism evidence="2 4">
    <name type="scientific">Dracunculus medinensis</name>
    <name type="common">Guinea worm</name>
    <dbReference type="NCBI Taxonomy" id="318479"/>
    <lineage>
        <taxon>Eukaryota</taxon>
        <taxon>Metazoa</taxon>
        <taxon>Ecdysozoa</taxon>
        <taxon>Nematoda</taxon>
        <taxon>Chromadorea</taxon>
        <taxon>Rhabditida</taxon>
        <taxon>Spirurina</taxon>
        <taxon>Dracunculoidea</taxon>
        <taxon>Dracunculidae</taxon>
        <taxon>Dracunculus</taxon>
    </lineage>
</organism>
<name>A0A0N4UFW0_DRAME</name>
<accession>A0A0N4UFW0</accession>
<dbReference type="EMBL" id="UYYG01000016">
    <property type="protein sequence ID" value="VDN51272.1"/>
    <property type="molecule type" value="Genomic_DNA"/>
</dbReference>